<name>A0A382CAT3_9ZZZZ</name>
<dbReference type="AlphaFoldDB" id="A0A382CAT3"/>
<gene>
    <name evidence="1" type="ORF">METZ01_LOCUS175311</name>
</gene>
<sequence>MKGKINMGMFKTLVFIAGLGIPLFSQGFIGDQLENGSVNYADRTITAIGIGFIPENAINAGQARRSALRISKQDALRNLIEIVNGVVVTSETTVSGAMFDDEIKTKVKGVIRGAERVGDPKYLSDTSVEVTYQVKMSGISEVLIPPAIISAVLENTGTEKKSVINKTIDPSSGDITGIIIDTRGLKVRPALAPKVIDKDGGIVYGPGDYSREYAVTQGVVGYSKTIESAKKDSRVKGNPLVIKATGVSGQNSTDVIIGNDDIKRVGSANTSYGVLNDCRVIILLD</sequence>
<organism evidence="1">
    <name type="scientific">marine metagenome</name>
    <dbReference type="NCBI Taxonomy" id="408172"/>
    <lineage>
        <taxon>unclassified sequences</taxon>
        <taxon>metagenomes</taxon>
        <taxon>ecological metagenomes</taxon>
    </lineage>
</organism>
<reference evidence="1" key="1">
    <citation type="submission" date="2018-05" db="EMBL/GenBank/DDBJ databases">
        <authorList>
            <person name="Lanie J.A."/>
            <person name="Ng W.-L."/>
            <person name="Kazmierczak K.M."/>
            <person name="Andrzejewski T.M."/>
            <person name="Davidsen T.M."/>
            <person name="Wayne K.J."/>
            <person name="Tettelin H."/>
            <person name="Glass J.I."/>
            <person name="Rusch D."/>
            <person name="Podicherti R."/>
            <person name="Tsui H.-C.T."/>
            <person name="Winkler M.E."/>
        </authorList>
    </citation>
    <scope>NUCLEOTIDE SEQUENCE</scope>
</reference>
<evidence type="ECO:0000313" key="1">
    <source>
        <dbReference type="EMBL" id="SVB22457.1"/>
    </source>
</evidence>
<accession>A0A382CAT3</accession>
<proteinExistence type="predicted"/>
<dbReference type="EMBL" id="UINC01033333">
    <property type="protein sequence ID" value="SVB22457.1"/>
    <property type="molecule type" value="Genomic_DNA"/>
</dbReference>
<protein>
    <recommendedName>
        <fullName evidence="2">Flagellar assembly protein T N-terminal domain-containing protein</fullName>
    </recommendedName>
</protein>
<evidence type="ECO:0008006" key="2">
    <source>
        <dbReference type="Google" id="ProtNLM"/>
    </source>
</evidence>